<dbReference type="AlphaFoldDB" id="A0A6N8F454"/>
<comment type="caution">
    <text evidence="2">The sequence shown here is derived from an EMBL/GenBank/DDBJ whole genome shotgun (WGS) entry which is preliminary data.</text>
</comment>
<dbReference type="RefSeq" id="WP_124332528.1">
    <property type="nucleotide sequence ID" value="NZ_BGML01000005.1"/>
</dbReference>
<dbReference type="Proteomes" id="UP000442469">
    <property type="component" value="Unassembled WGS sequence"/>
</dbReference>
<organism evidence="2 3">
    <name type="scientific">Paenibacillus macerans</name>
    <name type="common">Bacillus macerans</name>
    <dbReference type="NCBI Taxonomy" id="44252"/>
    <lineage>
        <taxon>Bacteria</taxon>
        <taxon>Bacillati</taxon>
        <taxon>Bacillota</taxon>
        <taxon>Bacilli</taxon>
        <taxon>Bacillales</taxon>
        <taxon>Paenibacillaceae</taxon>
        <taxon>Paenibacillus</taxon>
    </lineage>
</organism>
<dbReference type="GO" id="GO:0003700">
    <property type="term" value="F:DNA-binding transcription factor activity"/>
    <property type="evidence" value="ECO:0007669"/>
    <property type="project" value="InterPro"/>
</dbReference>
<evidence type="ECO:0000313" key="2">
    <source>
        <dbReference type="EMBL" id="MUG25252.1"/>
    </source>
</evidence>
<dbReference type="InterPro" id="IPR013325">
    <property type="entry name" value="RNA_pol_sigma_r2"/>
</dbReference>
<dbReference type="EMBL" id="WNZZ01000022">
    <property type="protein sequence ID" value="MUG25252.1"/>
    <property type="molecule type" value="Genomic_DNA"/>
</dbReference>
<gene>
    <name evidence="2" type="ORF">GNQ08_23065</name>
</gene>
<accession>A0A6N8F454</accession>
<dbReference type="GO" id="GO:0006352">
    <property type="term" value="P:DNA-templated transcription initiation"/>
    <property type="evidence" value="ECO:0007669"/>
    <property type="project" value="InterPro"/>
</dbReference>
<reference evidence="2 3" key="1">
    <citation type="submission" date="2019-11" db="EMBL/GenBank/DDBJ databases">
        <title>Draft genome sequences of five Paenibacillus species of dairy origin.</title>
        <authorList>
            <person name="Olajide A.M."/>
            <person name="Chen S."/>
            <person name="Lapointe G."/>
        </authorList>
    </citation>
    <scope>NUCLEOTIDE SEQUENCE [LARGE SCALE GENOMIC DNA]</scope>
    <source>
        <strain evidence="2 3">3CT49</strain>
    </source>
</reference>
<evidence type="ECO:0000313" key="3">
    <source>
        <dbReference type="Proteomes" id="UP000442469"/>
    </source>
</evidence>
<dbReference type="Pfam" id="PF12645">
    <property type="entry name" value="HTH_16"/>
    <property type="match status" value="1"/>
</dbReference>
<dbReference type="SUPFAM" id="SSF88946">
    <property type="entry name" value="Sigma2 domain of RNA polymerase sigma factors"/>
    <property type="match status" value="1"/>
</dbReference>
<dbReference type="InterPro" id="IPR024760">
    <property type="entry name" value="HTH_dom_conjug_TS-like"/>
</dbReference>
<evidence type="ECO:0000259" key="1">
    <source>
        <dbReference type="Pfam" id="PF12645"/>
    </source>
</evidence>
<feature type="domain" description="Helix-turn-helix conjugative transposon-like" evidence="1">
    <location>
        <begin position="8"/>
        <end position="64"/>
    </location>
</feature>
<proteinExistence type="predicted"/>
<protein>
    <recommendedName>
        <fullName evidence="1">Helix-turn-helix conjugative transposon-like domain-containing protein</fullName>
    </recommendedName>
</protein>
<name>A0A6N8F454_PAEMA</name>
<sequence>MEMENDLFDLVARAHNGDKDALTRIIVRFLPAIRAYRYKAKADRQDDLEQYIIETLIKRIMTYDLTNSPDFTDFCRKQVEDEHKD</sequence>